<reference evidence="3 4" key="1">
    <citation type="submission" date="2017-06" db="EMBL/GenBank/DDBJ databases">
        <title>Draft genome sequence of a variant of Elsinoe murrayae.</title>
        <authorList>
            <person name="Cheng Q."/>
        </authorList>
    </citation>
    <scope>NUCLEOTIDE SEQUENCE [LARGE SCALE GENOMIC DNA]</scope>
    <source>
        <strain evidence="3 4">CQ-2017a</strain>
    </source>
</reference>
<evidence type="ECO:0000313" key="4">
    <source>
        <dbReference type="Proteomes" id="UP000243797"/>
    </source>
</evidence>
<proteinExistence type="predicted"/>
<dbReference type="Pfam" id="PF10441">
    <property type="entry name" value="Urb2"/>
    <property type="match status" value="1"/>
</dbReference>
<dbReference type="Proteomes" id="UP000243797">
    <property type="component" value="Unassembled WGS sequence"/>
</dbReference>
<evidence type="ECO:0000256" key="1">
    <source>
        <dbReference type="SAM" id="MobiDB-lite"/>
    </source>
</evidence>
<dbReference type="InterPro" id="IPR018849">
    <property type="entry name" value="Urb2/Npa2_C"/>
</dbReference>
<gene>
    <name evidence="3" type="ORF">CAC42_2863</name>
</gene>
<protein>
    <recommendedName>
        <fullName evidence="2">Nucleolar 27S pre-rRNA processing Urb2/Npa2 C-terminal domain-containing protein</fullName>
    </recommendedName>
</protein>
<evidence type="ECO:0000313" key="3">
    <source>
        <dbReference type="EMBL" id="PNS20932.1"/>
    </source>
</evidence>
<dbReference type="EMBL" id="NKHZ01000017">
    <property type="protein sequence ID" value="PNS20932.1"/>
    <property type="molecule type" value="Genomic_DNA"/>
</dbReference>
<dbReference type="InParanoid" id="A0A2K1R0V4"/>
<dbReference type="OrthoDB" id="160374at2759"/>
<accession>A0A2K1R0V4</accession>
<evidence type="ECO:0000259" key="2">
    <source>
        <dbReference type="Pfam" id="PF10441"/>
    </source>
</evidence>
<feature type="compositionally biased region" description="Basic and acidic residues" evidence="1">
    <location>
        <begin position="135"/>
        <end position="149"/>
    </location>
</feature>
<comment type="caution">
    <text evidence="3">The sequence shown here is derived from an EMBL/GenBank/DDBJ whole genome shotgun (WGS) entry which is preliminary data.</text>
</comment>
<dbReference type="STRING" id="2082308.A0A2K1R0V4"/>
<keyword evidence="4" id="KW-1185">Reference proteome</keyword>
<name>A0A2K1R0V4_9PEZI</name>
<feature type="domain" description="Nucleolar 27S pre-rRNA processing Urb2/Npa2 C-terminal" evidence="2">
    <location>
        <begin position="1059"/>
        <end position="1292"/>
    </location>
</feature>
<feature type="region of interest" description="Disordered" evidence="1">
    <location>
        <begin position="126"/>
        <end position="168"/>
    </location>
</feature>
<sequence length="1293" mass="143196">MGGRKEPSLQRLLALDKTFDGLDDRITEASRILSISLKEDVTVDASPACRNYGRQDWTFRWILSHLKKDKKTRCNVLAWRLVRQLVASVPGTICAKWISSAGLFNILSDTLEEVAGNALSNNSSKLLTSGSPNDANDKPSAKAVSDPKTKRMSRKRKRDTDSGHSKANPENTVLVLYQEIIGLFRDLTTTGDAQGGRRVVHSQIVKPFLAVMETDAGTFLRRWALATTYVVAMGDDSTAFFIDEVCQHMRRTWRRKRQAYDGQLWRKALSTEALWPLLVLWTILSDQAPFSKVRDGQSYGRALRALIVEEILLPTRDLMTIAASTGAIKDSLSGIAEDHLHAIFNGVIDGAIDTLKSTPNHSSDGLKTICASCRLLIHAAVDLVDATTLMQKRIQLQWFGFIFEQMSKLGSKVGSEDVENAGEVAHAVTTALLGPLKGRKGVLSVAVLKDLLSTYSGLQDRQDGESEAAPDFVVISQIISIDESVFEIDPSTAETSVGVLMDAMTRYASTAESQQLDDLVAGVILPLLSGQRRSRKAAEFLQMALQTVRNDPSETSPLWRHDRTKLELAKLVETSVATTDIQTLLQSVQVTLTTDSKATKEDALIADLSALDVLIQTLRSESTIEALQADLTNLLRDMNFTVKQNIMRDQLGRRPTFCWSILSSLNERLASSVGDSSQKLVGLQSDCMEIAEETLKKSTDRLLENETEYMISYLFQAHELLVDSVAEQESLVAFSDRFVTKALVERYPVPLARALVTHPATWTSLNAERQEGLLELLVVAVNLIGCKDVFLDLWGALVASKGTFDWARFIEGLLEHDIAPEDLTLAILSDRWPSHHFGHDEKIYTKTTQFLLDKYFVGESVDQRLSPELITDRAKASRILVVMKQHVQLGSSSKDPSTVVAVQHARTVLEQNFANISVAMDHDVRSASTEATAVRAISIVKELTTTVDGAAKRVSLLKELSNILELETDPKALDGLLHHLRAAFSITSAESLIQSIHQILEQPGGGIEAGQMMLVHEALQSLQKPDNLHDEFKMKGHECLILLANKLQAAPSTQICLASLRTLTLCLKEKRFLTNQYVIESILQALVNLSNSTCSVRTRTTSSSLYLELCSTTQVILQFHRSSLGGRLHLVIPLLNQLLSCSFIPHIGSRTRHIFHHPSWLQASQPLRSKHAVRFTRLVTLLCNPPQSTISGYRARSNKPGLVDDLREARMHVSEFVGLIVHSFCRFMLNGTLADGVKDALNPALYAVFDVMDMAAPEDERVKALGATMTKPELALLRKEHGEWKRFGRWAGA</sequence>
<organism evidence="3 4">
    <name type="scientific">Sphaceloma murrayae</name>
    <dbReference type="NCBI Taxonomy" id="2082308"/>
    <lineage>
        <taxon>Eukaryota</taxon>
        <taxon>Fungi</taxon>
        <taxon>Dikarya</taxon>
        <taxon>Ascomycota</taxon>
        <taxon>Pezizomycotina</taxon>
        <taxon>Dothideomycetes</taxon>
        <taxon>Dothideomycetidae</taxon>
        <taxon>Myriangiales</taxon>
        <taxon>Elsinoaceae</taxon>
        <taxon>Sphaceloma</taxon>
    </lineage>
</organism>